<reference evidence="1 2" key="1">
    <citation type="submission" date="2024-03" db="EMBL/GenBank/DDBJ databases">
        <title>Chitinophaga caseinilytica sp. nov., a casein hydrolysing bacterium isolated from forest soil.</title>
        <authorList>
            <person name="Lee D.S."/>
            <person name="Han D.M."/>
            <person name="Baek J.H."/>
            <person name="Choi D.G."/>
            <person name="Jeon J.H."/>
            <person name="Jeon C.O."/>
        </authorList>
    </citation>
    <scope>NUCLEOTIDE SEQUENCE [LARGE SCALE GENOMIC DNA]</scope>
    <source>
        <strain evidence="1 2">KACC 19118</strain>
    </source>
</reference>
<dbReference type="InterPro" id="IPR011051">
    <property type="entry name" value="RmlC_Cupin_sf"/>
</dbReference>
<protein>
    <submittedName>
        <fullName evidence="1">DHCW motif cupin fold protein</fullName>
    </submittedName>
</protein>
<keyword evidence="2" id="KW-1185">Reference proteome</keyword>
<dbReference type="InterPro" id="IPR014710">
    <property type="entry name" value="RmlC-like_jellyroll"/>
</dbReference>
<gene>
    <name evidence="1" type="ORF">WJU22_10785</name>
</gene>
<proteinExistence type="predicted"/>
<evidence type="ECO:0000313" key="2">
    <source>
        <dbReference type="Proteomes" id="UP001449657"/>
    </source>
</evidence>
<evidence type="ECO:0000313" key="1">
    <source>
        <dbReference type="EMBL" id="WZN48660.1"/>
    </source>
</evidence>
<dbReference type="NCBIfam" id="NF038084">
    <property type="entry name" value="DHCW_cupin"/>
    <property type="match status" value="1"/>
</dbReference>
<dbReference type="Gene3D" id="2.60.120.10">
    <property type="entry name" value="Jelly Rolls"/>
    <property type="match status" value="1"/>
</dbReference>
<name>A0ABZ2Z8T8_9BACT</name>
<dbReference type="SUPFAM" id="SSF51182">
    <property type="entry name" value="RmlC-like cupins"/>
    <property type="match status" value="1"/>
</dbReference>
<dbReference type="RefSeq" id="WP_341843246.1">
    <property type="nucleotide sequence ID" value="NZ_CP149792.1"/>
</dbReference>
<accession>A0ABZ2Z8T8</accession>
<dbReference type="Proteomes" id="UP001449657">
    <property type="component" value="Chromosome"/>
</dbReference>
<dbReference type="InterPro" id="IPR047713">
    <property type="entry name" value="DHCW_cupin"/>
</dbReference>
<organism evidence="1 2">
    <name type="scientific">Chitinophaga caseinilytica</name>
    <dbReference type="NCBI Taxonomy" id="2267521"/>
    <lineage>
        <taxon>Bacteria</taxon>
        <taxon>Pseudomonadati</taxon>
        <taxon>Bacteroidota</taxon>
        <taxon>Chitinophagia</taxon>
        <taxon>Chitinophagales</taxon>
        <taxon>Chitinophagaceae</taxon>
        <taxon>Chitinophaga</taxon>
    </lineage>
</organism>
<sequence>MSIPFTVVNWQDILPTTHPGETGVAHWQTLQFPGLRVRIVTYGPGYLADHWCAKGHIVHCLQGSFDSELKDGATHTLTQGMTYIVSDNASIHRSRTESGVTLLIIDGDFLAGR</sequence>
<dbReference type="EMBL" id="CP150096">
    <property type="protein sequence ID" value="WZN48660.1"/>
    <property type="molecule type" value="Genomic_DNA"/>
</dbReference>